<evidence type="ECO:0000256" key="11">
    <source>
        <dbReference type="SAM" id="SignalP"/>
    </source>
</evidence>
<name>A0A7X1DLY7_9LIST</name>
<evidence type="ECO:0000256" key="7">
    <source>
        <dbReference type="ARBA" id="ARBA00022737"/>
    </source>
</evidence>
<keyword evidence="7" id="KW-0677">Repeat</keyword>
<feature type="compositionally biased region" description="Polar residues" evidence="9">
    <location>
        <begin position="1707"/>
        <end position="1739"/>
    </location>
</feature>
<feature type="region of interest" description="Disordered" evidence="9">
    <location>
        <begin position="36"/>
        <end position="95"/>
    </location>
</feature>
<evidence type="ECO:0000256" key="2">
    <source>
        <dbReference type="ARBA" id="ARBA00009432"/>
    </source>
</evidence>
<evidence type="ECO:0000256" key="1">
    <source>
        <dbReference type="ARBA" id="ARBA00004168"/>
    </source>
</evidence>
<dbReference type="EMBL" id="JAATOD010000001">
    <property type="protein sequence ID" value="MBC2328542.1"/>
    <property type="molecule type" value="Genomic_DNA"/>
</dbReference>
<dbReference type="Gene3D" id="3.10.20.320">
    <property type="entry name" value="Putative peptidoglycan bound protein (lpxtg motif)"/>
    <property type="match status" value="3"/>
</dbReference>
<sequence length="1776" mass="190864">MKKKFSIVIISVLLLGYLAPFDTLLVGADETTVTEDTAVKTSEAESATEKIESETGSDGETSEEPKETEASKETTEKAKTEEPASNIKTEINTDKNQLKQANLKATVPVGSTYNSLFPDDNLAKKIAVIITGNVAATGNESVDSADLLAISQLDLSGETGNDPTDISNIEGLQYLENLTSLNLSENNLTDLAPLKDLVNMVSLNLSSNPTLVNISGVEGLVNLQELNVSANKALEDISQVASLPMLKEISAQGCNIQTLELDNPAGDVLPELETFYLQENDLTDLTALAKLPKLKNLYIKGNASLKSLETLNGAAQLQLIDASNCTDLETIGDISGLLELEMIQLSGCSKLKEITSLKDLPNLVNITADGCAIEDLGTLDHLPKLQTLVLSDNKNLTNINAVTDLPQLKTVALDGCGITSIGTLDNLPKLEKLDLKENQLTSISEITDLPRLSYLDVSINNLTTIGELKKLPLLEWLNVSSNRLSDVSALTNFPSLNYINVSNNVITTIGKMTELPSLKEFYAQNNNISDLSMIHDMANLRKVDASSNLITNLGTFDNLPKLQSLDVHSNRITTTAVIHDLPSLETFNAKTNLITNIGTMDNLPELTYVDLSFNRIPSLAPIGDLPELQTLNVSDNNSYLRSMGTLDGLPKLRVLDLHNNYLNYTGTEGNLSALSDLTNLTELNLRNNVYIDDISGLSTLSKLFYLNLDSNKIEDISALTNLTNLQELTLESNKIEDISPLSDLKNLNKLVVSKNKIIDISPVADIVNQGATVTASSQALTLPTVLTYQGSFTIDNPVIWYDGTILAPSSIGNSGNYKDGKITWTKMTAASSSTLFNFNRLKDGLTFSGTITQPYKSAAKVTADAEQTYTIGDTISEEQFLKDVDAKSADGAPVTSDFATVVDLNTFGEYEVTLTSEKDGVQGDSCKVIVKVLHGAPVISADPTISYDKHATISEKQFLEDIHASTDLDTAITTNFSTAVNLNKGGDYTVALNSENEDGVKADTVYVTVTVNKDPAPIISAKTEITYDKFSKKTEAAFLDDIDAATNDGSVVTSNFATAVNLDKAGDYTVTLNSINSDSVAGTPTAITVHVDKEETATISTNTTQQYEKYAAIDEEQFLEDVHANINASPTTAVLNSDFETVVKLDVPGTYTVTITATNEDGGVSAPKEVSVTVRKLPAPEITADAEITYPKFDEVSEAEFLSDIHAAISEKDVAITSNFSTVVKLNKAGDYTVMLNATNEDGVKATPVEVIVHVQQGERPVITADATISYDKFANITEAKFLEDIHATSSDGQSSTVITSNFETATNFKTAMTYTVSLNAVNEDGISAEPVAVTVTINKEPAAALKADAEVSYAKNEAVTESDFFKDIHLEGTEAPSTAKATSNFDSAVDRSKTGDYTVTINATNEDAAVSTPIEVIVHIGAENAPVITAKSEVKYNKHEQADERRFLYDSEAKIDEANVEIKTDFAEKVDVDTVGTYTVTLTATNEDGQSANPVEVSVIVSDAAAEKVNVKYVDENGLEISAAETLTGNLDEAFSIDAKSIAGYKCDATLSGVFSTVEQTVVFHYKAIEPGVVTIKYKDANGKAVAEDKQITGDIGDDFEAEAQTVSGYSCQAIASGKITEEPQTITFTYSTATPSKKTGEITVQYVDESGKKLADSKKVTGNMDDSYSVEAKAIDGYSVVGNDSAKGVFTEKSQTVTFKYKKNTTASTDSTKNNKTNLANSDIKQPTNTEAKTSDGTLPETGDTDNVIWIVLVGISMLIISIILLFRKPKTNQ</sequence>
<dbReference type="InterPro" id="IPR001611">
    <property type="entry name" value="Leu-rich_rpt"/>
</dbReference>
<dbReference type="Pfam" id="PF18981">
    <property type="entry name" value="InlK_D3"/>
    <property type="match status" value="8"/>
</dbReference>
<dbReference type="InterPro" id="IPR025875">
    <property type="entry name" value="Leu-rich_rpt_4"/>
</dbReference>
<keyword evidence="10" id="KW-0472">Membrane</keyword>
<feature type="compositionally biased region" description="Basic and acidic residues" evidence="9">
    <location>
        <begin position="63"/>
        <end position="82"/>
    </location>
</feature>
<organism evidence="13 14">
    <name type="scientific">Listeria swaminathanii</name>
    <dbReference type="NCBI Taxonomy" id="2713501"/>
    <lineage>
        <taxon>Bacteria</taxon>
        <taxon>Bacillati</taxon>
        <taxon>Bacillota</taxon>
        <taxon>Bacilli</taxon>
        <taxon>Bacillales</taxon>
        <taxon>Listeriaceae</taxon>
        <taxon>Listeria</taxon>
    </lineage>
</organism>
<feature type="domain" description="Gram-positive cocci surface proteins LPxTG" evidence="12">
    <location>
        <begin position="1741"/>
        <end position="1776"/>
    </location>
</feature>
<dbReference type="SMART" id="SM00369">
    <property type="entry name" value="LRR_TYP"/>
    <property type="match status" value="13"/>
</dbReference>
<evidence type="ECO:0000256" key="6">
    <source>
        <dbReference type="ARBA" id="ARBA00022729"/>
    </source>
</evidence>
<comment type="caution">
    <text evidence="13">The sequence shown here is derived from an EMBL/GenBank/DDBJ whole genome shotgun (WGS) entry which is preliminary data.</text>
</comment>
<dbReference type="Pfam" id="PF23598">
    <property type="entry name" value="LRR_14"/>
    <property type="match status" value="1"/>
</dbReference>
<gene>
    <name evidence="13" type="ORF">HCX62_00605</name>
</gene>
<evidence type="ECO:0000256" key="10">
    <source>
        <dbReference type="SAM" id="Phobius"/>
    </source>
</evidence>
<dbReference type="InterPro" id="IPR055414">
    <property type="entry name" value="LRR_R13L4/SHOC2-like"/>
</dbReference>
<keyword evidence="6 11" id="KW-0732">Signal</keyword>
<dbReference type="NCBIfam" id="NF033932">
    <property type="entry name" value="LapB_rpt_80"/>
    <property type="match status" value="8"/>
</dbReference>
<evidence type="ECO:0000256" key="4">
    <source>
        <dbReference type="ARBA" id="ARBA00022525"/>
    </source>
</evidence>
<evidence type="ECO:0000256" key="9">
    <source>
        <dbReference type="SAM" id="MobiDB-lite"/>
    </source>
</evidence>
<dbReference type="InterPro" id="IPR014755">
    <property type="entry name" value="Cu-Rt/internalin_Ig-like"/>
</dbReference>
<dbReference type="PROSITE" id="PS51450">
    <property type="entry name" value="LRR"/>
    <property type="match status" value="13"/>
</dbReference>
<dbReference type="NCBIfam" id="TIGR01167">
    <property type="entry name" value="LPXTG_anchor"/>
    <property type="match status" value="1"/>
</dbReference>
<dbReference type="SMART" id="SM00364">
    <property type="entry name" value="LRR_BAC"/>
    <property type="match status" value="12"/>
</dbReference>
<dbReference type="Gene3D" id="3.80.10.10">
    <property type="entry name" value="Ribonuclease Inhibitor"/>
    <property type="match status" value="3"/>
</dbReference>
<comment type="similarity">
    <text evidence="2">Belongs to the internalin family.</text>
</comment>
<keyword evidence="10" id="KW-0812">Transmembrane</keyword>
<feature type="transmembrane region" description="Helical" evidence="10">
    <location>
        <begin position="1750"/>
        <end position="1769"/>
    </location>
</feature>
<dbReference type="InterPro" id="IPR044056">
    <property type="entry name" value="InlI_Ig-like"/>
</dbReference>
<dbReference type="InterPro" id="IPR019931">
    <property type="entry name" value="LPXTG_anchor"/>
</dbReference>
<evidence type="ECO:0000313" key="13">
    <source>
        <dbReference type="EMBL" id="MBC2328542.1"/>
    </source>
</evidence>
<accession>A0A7X1DLY7</accession>
<dbReference type="Pfam" id="PF08191">
    <property type="entry name" value="LRR_adjacent"/>
    <property type="match status" value="1"/>
</dbReference>
<dbReference type="Gene3D" id="2.60.40.1220">
    <property type="match status" value="1"/>
</dbReference>
<dbReference type="SUPFAM" id="SSF49299">
    <property type="entry name" value="PKD domain"/>
    <property type="match status" value="1"/>
</dbReference>
<dbReference type="InterPro" id="IPR014756">
    <property type="entry name" value="Ig_E-set"/>
</dbReference>
<dbReference type="RefSeq" id="WP_185636640.1">
    <property type="nucleotide sequence ID" value="NZ_JAATOD010000001.1"/>
</dbReference>
<dbReference type="Pfam" id="PF12799">
    <property type="entry name" value="LRR_4"/>
    <property type="match status" value="1"/>
</dbReference>
<dbReference type="SUPFAM" id="SSF52058">
    <property type="entry name" value="L domain-like"/>
    <property type="match status" value="3"/>
</dbReference>
<keyword evidence="3" id="KW-0134">Cell wall</keyword>
<keyword evidence="5" id="KW-0433">Leucine-rich repeat</keyword>
<evidence type="ECO:0000256" key="5">
    <source>
        <dbReference type="ARBA" id="ARBA00022614"/>
    </source>
</evidence>
<dbReference type="Pfam" id="PF06458">
    <property type="entry name" value="MucBP"/>
    <property type="match status" value="3"/>
</dbReference>
<dbReference type="SUPFAM" id="SSF81296">
    <property type="entry name" value="E set domains"/>
    <property type="match status" value="1"/>
</dbReference>
<evidence type="ECO:0000259" key="12">
    <source>
        <dbReference type="PROSITE" id="PS50847"/>
    </source>
</evidence>
<dbReference type="Gene3D" id="2.60.40.10">
    <property type="entry name" value="Immunoglobulins"/>
    <property type="match status" value="8"/>
</dbReference>
<dbReference type="InterPro" id="IPR012569">
    <property type="entry name" value="Inl_IR"/>
</dbReference>
<feature type="region of interest" description="Disordered" evidence="9">
    <location>
        <begin position="1707"/>
        <end position="1741"/>
    </location>
</feature>
<evidence type="ECO:0000313" key="14">
    <source>
        <dbReference type="Proteomes" id="UP000572016"/>
    </source>
</evidence>
<dbReference type="InterPro" id="IPR032675">
    <property type="entry name" value="LRR_dom_sf"/>
</dbReference>
<dbReference type="InterPro" id="IPR013783">
    <property type="entry name" value="Ig-like_fold"/>
</dbReference>
<keyword evidence="4" id="KW-0964">Secreted</keyword>
<keyword evidence="10" id="KW-1133">Transmembrane helix</keyword>
<dbReference type="InterPro" id="IPR035986">
    <property type="entry name" value="PKD_dom_sf"/>
</dbReference>
<dbReference type="PANTHER" id="PTHR46652:SF3">
    <property type="entry name" value="LEUCINE-RICH REPEAT-CONTAINING PROTEIN 9"/>
    <property type="match status" value="1"/>
</dbReference>
<dbReference type="InterPro" id="IPR050836">
    <property type="entry name" value="SDS22/Internalin_LRR"/>
</dbReference>
<feature type="signal peptide" evidence="11">
    <location>
        <begin position="1"/>
        <end position="28"/>
    </location>
</feature>
<dbReference type="PANTHER" id="PTHR46652">
    <property type="entry name" value="LEUCINE-RICH REPEAT AND IQ DOMAIN-CONTAINING PROTEIN 1-RELATED"/>
    <property type="match status" value="1"/>
</dbReference>
<evidence type="ECO:0000256" key="8">
    <source>
        <dbReference type="ARBA" id="ARBA00023088"/>
    </source>
</evidence>
<proteinExistence type="inferred from homology"/>
<feature type="chain" id="PRO_5030526156" evidence="11">
    <location>
        <begin position="29"/>
        <end position="1776"/>
    </location>
</feature>
<dbReference type="InterPro" id="IPR009459">
    <property type="entry name" value="MucBP_dom"/>
</dbReference>
<dbReference type="InterPro" id="IPR003591">
    <property type="entry name" value="Leu-rich_rpt_typical-subtyp"/>
</dbReference>
<dbReference type="Proteomes" id="UP000572016">
    <property type="component" value="Unassembled WGS sequence"/>
</dbReference>
<dbReference type="SMART" id="SM00365">
    <property type="entry name" value="LRR_SD22"/>
    <property type="match status" value="12"/>
</dbReference>
<keyword evidence="8" id="KW-0572">Peptidoglycan-anchor</keyword>
<reference evidence="13 14" key="1">
    <citation type="submission" date="2020-03" db="EMBL/GenBank/DDBJ databases">
        <title>Soil Listeria distribution.</title>
        <authorList>
            <person name="Liao J."/>
            <person name="Wiedmann M."/>
        </authorList>
    </citation>
    <scope>NUCLEOTIDE SEQUENCE [LARGE SCALE GENOMIC DNA]</scope>
    <source>
        <strain evidence="13 14">FSL L7-0020</strain>
    </source>
</reference>
<comment type="subcellular location">
    <subcellularLocation>
        <location evidence="1">Secreted</location>
        <location evidence="1">Cell wall</location>
        <topology evidence="1">Peptidoglycan-anchor</topology>
    </subcellularLocation>
</comment>
<dbReference type="PROSITE" id="PS50847">
    <property type="entry name" value="GRAM_POS_ANCHORING"/>
    <property type="match status" value="1"/>
</dbReference>
<protein>
    <submittedName>
        <fullName evidence="13">LapB repeat-containing protein</fullName>
    </submittedName>
</protein>
<evidence type="ECO:0000256" key="3">
    <source>
        <dbReference type="ARBA" id="ARBA00022512"/>
    </source>
</evidence>